<dbReference type="InterPro" id="IPR013780">
    <property type="entry name" value="Glyco_hydro_b"/>
</dbReference>
<keyword evidence="2" id="KW-0325">Glycoprotein</keyword>
<name>A0ABN7SFL8_OIKDI</name>
<dbReference type="EMBL" id="OU015569">
    <property type="protein sequence ID" value="CAG5099141.1"/>
    <property type="molecule type" value="Genomic_DNA"/>
</dbReference>
<reference evidence="4 5" key="1">
    <citation type="submission" date="2021-04" db="EMBL/GenBank/DDBJ databases">
        <authorList>
            <person name="Bliznina A."/>
        </authorList>
    </citation>
    <scope>NUCLEOTIDE SEQUENCE [LARGE SCALE GENOMIC DNA]</scope>
</reference>
<keyword evidence="1" id="KW-1015">Disulfide bond</keyword>
<organism evidence="4 5">
    <name type="scientific">Oikopleura dioica</name>
    <name type="common">Tunicate</name>
    <dbReference type="NCBI Taxonomy" id="34765"/>
    <lineage>
        <taxon>Eukaryota</taxon>
        <taxon>Metazoa</taxon>
        <taxon>Chordata</taxon>
        <taxon>Tunicata</taxon>
        <taxon>Appendicularia</taxon>
        <taxon>Copelata</taxon>
        <taxon>Oikopleuridae</taxon>
        <taxon>Oikopleura</taxon>
    </lineage>
</organism>
<dbReference type="Proteomes" id="UP001158576">
    <property type="component" value="Chromosome XSR"/>
</dbReference>
<feature type="domain" description="Alpha galactosidase A C-terminal" evidence="3">
    <location>
        <begin position="10"/>
        <end position="99"/>
    </location>
</feature>
<evidence type="ECO:0000259" key="3">
    <source>
        <dbReference type="Pfam" id="PF17450"/>
    </source>
</evidence>
<protein>
    <submittedName>
        <fullName evidence="4">Oidioi.mRNA.OKI2018_I69.XSR.g16288.t1.cds</fullName>
    </submittedName>
</protein>
<evidence type="ECO:0000313" key="5">
    <source>
        <dbReference type="Proteomes" id="UP001158576"/>
    </source>
</evidence>
<evidence type="ECO:0000256" key="1">
    <source>
        <dbReference type="ARBA" id="ARBA00023157"/>
    </source>
</evidence>
<dbReference type="Pfam" id="PF17450">
    <property type="entry name" value="Melibiase_2_C"/>
    <property type="match status" value="1"/>
</dbReference>
<accession>A0ABN7SFL8</accession>
<dbReference type="SUPFAM" id="SSF51011">
    <property type="entry name" value="Glycosyl hydrolase domain"/>
    <property type="match status" value="1"/>
</dbReference>
<keyword evidence="5" id="KW-1185">Reference proteome</keyword>
<gene>
    <name evidence="4" type="ORF">OKIOD_LOCUS7846</name>
</gene>
<evidence type="ECO:0000313" key="4">
    <source>
        <dbReference type="EMBL" id="CAG5099141.1"/>
    </source>
</evidence>
<sequence length="112" mass="12462">MRIRLLDPLGIQGRRVLNETDGLGKGDSVWVREIVNEQYALGVVSARTDGTPRSVQFTLKQAGLKDIGNGLYTCVDLFDSSVPLEMWNMTDIITLYVDPDSIIMYRCSPPGQ</sequence>
<dbReference type="Gene3D" id="2.60.40.1180">
    <property type="entry name" value="Golgi alpha-mannosidase II"/>
    <property type="match status" value="1"/>
</dbReference>
<dbReference type="InterPro" id="IPR035373">
    <property type="entry name" value="Melibiase/NAGA_C"/>
</dbReference>
<proteinExistence type="predicted"/>
<evidence type="ECO:0000256" key="2">
    <source>
        <dbReference type="ARBA" id="ARBA00023180"/>
    </source>
</evidence>